<dbReference type="SUPFAM" id="SSF52833">
    <property type="entry name" value="Thioredoxin-like"/>
    <property type="match status" value="1"/>
</dbReference>
<comment type="caution">
    <text evidence="4">The sequence shown here is derived from an EMBL/GenBank/DDBJ whole genome shotgun (WGS) entry which is preliminary data.</text>
</comment>
<dbReference type="InterPro" id="IPR051924">
    <property type="entry name" value="GST_Kappa/NadH"/>
</dbReference>
<keyword evidence="1 4" id="KW-0413">Isomerase</keyword>
<dbReference type="InterPro" id="IPR014440">
    <property type="entry name" value="HCCAis_GSTk"/>
</dbReference>
<evidence type="ECO:0000313" key="4">
    <source>
        <dbReference type="EMBL" id="MFC5217796.1"/>
    </source>
</evidence>
<protein>
    <recommendedName>
        <fullName evidence="1">2-hydroxychromene-2-carboxylate isomerase</fullName>
        <ecNumber evidence="1">5.99.1.4</ecNumber>
    </recommendedName>
</protein>
<dbReference type="EC" id="5.99.1.4" evidence="1"/>
<dbReference type="RefSeq" id="WP_380859360.1">
    <property type="nucleotide sequence ID" value="NZ_JBHSKM010000022.1"/>
</dbReference>
<comment type="similarity">
    <text evidence="1">Belongs to the GST superfamily. NadH family.</text>
</comment>
<reference evidence="5" key="1">
    <citation type="journal article" date="2019" name="Int. J. Syst. Evol. Microbiol.">
        <title>The Global Catalogue of Microorganisms (GCM) 10K type strain sequencing project: providing services to taxonomists for standard genome sequencing and annotation.</title>
        <authorList>
            <consortium name="The Broad Institute Genomics Platform"/>
            <consortium name="The Broad Institute Genome Sequencing Center for Infectious Disease"/>
            <person name="Wu L."/>
            <person name="Ma J."/>
        </authorList>
    </citation>
    <scope>NUCLEOTIDE SEQUENCE [LARGE SCALE GENOMIC DNA]</scope>
    <source>
        <strain evidence="5">KCTC 42586</strain>
    </source>
</reference>
<dbReference type="GO" id="GO:0016853">
    <property type="term" value="F:isomerase activity"/>
    <property type="evidence" value="ECO:0007669"/>
    <property type="project" value="UniProtKB-KW"/>
</dbReference>
<organism evidence="4 5">
    <name type="scientific">Streptomyces coerulescens</name>
    <dbReference type="NCBI Taxonomy" id="29304"/>
    <lineage>
        <taxon>Bacteria</taxon>
        <taxon>Bacillati</taxon>
        <taxon>Actinomycetota</taxon>
        <taxon>Actinomycetes</taxon>
        <taxon>Kitasatosporales</taxon>
        <taxon>Streptomycetaceae</taxon>
        <taxon>Streptomyces</taxon>
    </lineage>
</organism>
<comment type="catalytic activity">
    <reaction evidence="1">
        <text>2-hydroxychromene-2-carboxylate = (3E)-4-(2-hydroxyphenyl)-2-oxobut-3-enoate</text>
        <dbReference type="Rhea" id="RHEA:27401"/>
        <dbReference type="ChEBI" id="CHEBI:59350"/>
        <dbReference type="ChEBI" id="CHEBI:59353"/>
        <dbReference type="EC" id="5.99.1.4"/>
    </reaction>
</comment>
<dbReference type="EMBL" id="JBHSKM010000022">
    <property type="protein sequence ID" value="MFC5217796.1"/>
    <property type="molecule type" value="Genomic_DNA"/>
</dbReference>
<evidence type="ECO:0000256" key="1">
    <source>
        <dbReference type="PIRNR" id="PIRNR006386"/>
    </source>
</evidence>
<name>A0ABW0CS04_STRCD</name>
<evidence type="ECO:0000259" key="3">
    <source>
        <dbReference type="Pfam" id="PF01323"/>
    </source>
</evidence>
<sequence length="235" mass="25998">MTTDRIFYFSLRSPYSWLAHRELTARHPEVAAALEWVPYWEPDAHSERLLTETGDTFVYTAMSRPKHFYILADVRRLATARGLKVTWPVDRNPVWEVPHLAYLACRSHGRGAEFADRVYSARWLEGRDICDPATMAAIGKEMDLDPAELAGAADDPALREEGARALRRAVRDGVFGVPYFINGHDKYWGLDRLDAFLGTLGHGPDGDPPAVGEPLAERAPDTRAGGDLGHGGGCG</sequence>
<feature type="domain" description="DSBA-like thioredoxin" evidence="3">
    <location>
        <begin position="7"/>
        <end position="200"/>
    </location>
</feature>
<dbReference type="PIRSF" id="PIRSF006386">
    <property type="entry name" value="HCCAis_GSTk"/>
    <property type="match status" value="1"/>
</dbReference>
<proteinExistence type="inferred from homology"/>
<accession>A0ABW0CS04</accession>
<gene>
    <name evidence="4" type="ORF">ACFPQ9_28585</name>
</gene>
<dbReference type="PANTHER" id="PTHR42943">
    <property type="entry name" value="GLUTATHIONE S-TRANSFERASE KAPPA"/>
    <property type="match status" value="1"/>
</dbReference>
<dbReference type="Pfam" id="PF01323">
    <property type="entry name" value="DSBA"/>
    <property type="match status" value="1"/>
</dbReference>
<dbReference type="InterPro" id="IPR001853">
    <property type="entry name" value="DSBA-like_thioredoxin_dom"/>
</dbReference>
<dbReference type="Gene3D" id="3.40.30.10">
    <property type="entry name" value="Glutaredoxin"/>
    <property type="match status" value="1"/>
</dbReference>
<dbReference type="Proteomes" id="UP001596263">
    <property type="component" value="Unassembled WGS sequence"/>
</dbReference>
<dbReference type="PANTHER" id="PTHR42943:SF2">
    <property type="entry name" value="GLUTATHIONE S-TRANSFERASE KAPPA 1"/>
    <property type="match status" value="1"/>
</dbReference>
<dbReference type="InterPro" id="IPR036249">
    <property type="entry name" value="Thioredoxin-like_sf"/>
</dbReference>
<evidence type="ECO:0000313" key="5">
    <source>
        <dbReference type="Proteomes" id="UP001596263"/>
    </source>
</evidence>
<feature type="compositionally biased region" description="Gly residues" evidence="2">
    <location>
        <begin position="226"/>
        <end position="235"/>
    </location>
</feature>
<evidence type="ECO:0000256" key="2">
    <source>
        <dbReference type="SAM" id="MobiDB-lite"/>
    </source>
</evidence>
<feature type="region of interest" description="Disordered" evidence="2">
    <location>
        <begin position="204"/>
        <end position="235"/>
    </location>
</feature>
<keyword evidence="5" id="KW-1185">Reference proteome</keyword>